<keyword evidence="1" id="KW-1133">Transmembrane helix</keyword>
<dbReference type="InterPro" id="IPR035423">
    <property type="entry name" value="M60-like_N"/>
</dbReference>
<evidence type="ECO:0000313" key="3">
    <source>
        <dbReference type="EMBL" id="ESO02573.1"/>
    </source>
</evidence>
<dbReference type="InterPro" id="IPR051244">
    <property type="entry name" value="TCAF"/>
</dbReference>
<dbReference type="SMART" id="SM01276">
    <property type="entry name" value="M60-like"/>
    <property type="match status" value="1"/>
</dbReference>
<evidence type="ECO:0000256" key="1">
    <source>
        <dbReference type="SAM" id="Phobius"/>
    </source>
</evidence>
<organism evidence="4 5">
    <name type="scientific">Helobdella robusta</name>
    <name type="common">Californian leech</name>
    <dbReference type="NCBI Taxonomy" id="6412"/>
    <lineage>
        <taxon>Eukaryota</taxon>
        <taxon>Metazoa</taxon>
        <taxon>Spiralia</taxon>
        <taxon>Lophotrochozoa</taxon>
        <taxon>Annelida</taxon>
        <taxon>Clitellata</taxon>
        <taxon>Hirudinea</taxon>
        <taxon>Rhynchobdellida</taxon>
        <taxon>Glossiphoniidae</taxon>
        <taxon>Helobdella</taxon>
    </lineage>
</organism>
<dbReference type="GeneID" id="20213859"/>
<dbReference type="HOGENOM" id="CLU_638249_0_0_1"/>
<keyword evidence="5" id="KW-1185">Reference proteome</keyword>
<dbReference type="CTD" id="20213859"/>
<dbReference type="EnsemblMetazoa" id="HelroT66031">
    <property type="protein sequence ID" value="HelroP66031"/>
    <property type="gene ID" value="HelroG66031"/>
</dbReference>
<dbReference type="RefSeq" id="XP_009019981.1">
    <property type="nucleotide sequence ID" value="XM_009021733.1"/>
</dbReference>
<dbReference type="Proteomes" id="UP000015101">
    <property type="component" value="Unassembled WGS sequence"/>
</dbReference>
<dbReference type="AlphaFoldDB" id="T1FYG1"/>
<reference evidence="5" key="1">
    <citation type="submission" date="2012-12" db="EMBL/GenBank/DDBJ databases">
        <authorList>
            <person name="Hellsten U."/>
            <person name="Grimwood J."/>
            <person name="Chapman J.A."/>
            <person name="Shapiro H."/>
            <person name="Aerts A."/>
            <person name="Otillar R.P."/>
            <person name="Terry A.Y."/>
            <person name="Boore J.L."/>
            <person name="Simakov O."/>
            <person name="Marletaz F."/>
            <person name="Cho S.-J."/>
            <person name="Edsinger-Gonzales E."/>
            <person name="Havlak P."/>
            <person name="Kuo D.-H."/>
            <person name="Larsson T."/>
            <person name="Lv J."/>
            <person name="Arendt D."/>
            <person name="Savage R."/>
            <person name="Osoegawa K."/>
            <person name="de Jong P."/>
            <person name="Lindberg D.R."/>
            <person name="Seaver E.C."/>
            <person name="Weisblat D.A."/>
            <person name="Putnam N.H."/>
            <person name="Grigoriev I.V."/>
            <person name="Rokhsar D.S."/>
        </authorList>
    </citation>
    <scope>NUCLEOTIDE SEQUENCE</scope>
</reference>
<dbReference type="GO" id="GO:0044325">
    <property type="term" value="F:transmembrane transporter binding"/>
    <property type="evidence" value="ECO:0000318"/>
    <property type="project" value="GO_Central"/>
</dbReference>
<reference evidence="3 5" key="2">
    <citation type="journal article" date="2013" name="Nature">
        <title>Insights into bilaterian evolution from three spiralian genomes.</title>
        <authorList>
            <person name="Simakov O."/>
            <person name="Marletaz F."/>
            <person name="Cho S.J."/>
            <person name="Edsinger-Gonzales E."/>
            <person name="Havlak P."/>
            <person name="Hellsten U."/>
            <person name="Kuo D.H."/>
            <person name="Larsson T."/>
            <person name="Lv J."/>
            <person name="Arendt D."/>
            <person name="Savage R."/>
            <person name="Osoegawa K."/>
            <person name="de Jong P."/>
            <person name="Grimwood J."/>
            <person name="Chapman J.A."/>
            <person name="Shapiro H."/>
            <person name="Aerts A."/>
            <person name="Otillar R.P."/>
            <person name="Terry A.Y."/>
            <person name="Boore J.L."/>
            <person name="Grigoriev I.V."/>
            <person name="Lindberg D.R."/>
            <person name="Seaver E.C."/>
            <person name="Weisblat D.A."/>
            <person name="Putnam N.H."/>
            <person name="Rokhsar D.S."/>
        </authorList>
    </citation>
    <scope>NUCLEOTIDE SEQUENCE</scope>
</reference>
<protein>
    <recommendedName>
        <fullName evidence="2">Peptidase M60 domain-containing protein</fullName>
    </recommendedName>
</protein>
<proteinExistence type="predicted"/>
<name>T1FYG1_HELRO</name>
<dbReference type="Gene3D" id="3.40.390.80">
    <property type="entry name" value="Peptidase M60, enhancin-like domain 2"/>
    <property type="match status" value="1"/>
</dbReference>
<dbReference type="Pfam" id="PF17291">
    <property type="entry name" value="M60-like_N"/>
    <property type="match status" value="1"/>
</dbReference>
<dbReference type="InterPro" id="IPR042279">
    <property type="entry name" value="Pep_M60_3"/>
</dbReference>
<dbReference type="InParanoid" id="T1FYG1"/>
<dbReference type="KEGG" id="hro:HELRODRAFT_66031"/>
<dbReference type="Gene3D" id="1.10.390.30">
    <property type="entry name" value="Peptidase M60, enhancin-like domain 3"/>
    <property type="match status" value="1"/>
</dbReference>
<evidence type="ECO:0000313" key="4">
    <source>
        <dbReference type="EnsemblMetazoa" id="HelroP66031"/>
    </source>
</evidence>
<dbReference type="EMBL" id="KB096742">
    <property type="protein sequence ID" value="ESO02573.1"/>
    <property type="molecule type" value="Genomic_DNA"/>
</dbReference>
<evidence type="ECO:0000313" key="5">
    <source>
        <dbReference type="Proteomes" id="UP000015101"/>
    </source>
</evidence>
<keyword evidence="1" id="KW-0812">Transmembrane</keyword>
<dbReference type="EMBL" id="AMQM01000929">
    <property type="status" value="NOT_ANNOTATED_CDS"/>
    <property type="molecule type" value="Genomic_DNA"/>
</dbReference>
<feature type="domain" description="Peptidase M60" evidence="2">
    <location>
        <begin position="18"/>
        <end position="318"/>
    </location>
</feature>
<feature type="transmembrane region" description="Helical" evidence="1">
    <location>
        <begin position="20"/>
        <end position="48"/>
    </location>
</feature>
<reference evidence="4" key="3">
    <citation type="submission" date="2015-06" db="UniProtKB">
        <authorList>
            <consortium name="EnsemblMetazoa"/>
        </authorList>
    </citation>
    <scope>IDENTIFICATION</scope>
</reference>
<dbReference type="eggNOG" id="ENOG502S2AP">
    <property type="taxonomic scope" value="Eukaryota"/>
</dbReference>
<dbReference type="GO" id="GO:0005886">
    <property type="term" value="C:plasma membrane"/>
    <property type="evidence" value="ECO:0000318"/>
    <property type="project" value="GO_Central"/>
</dbReference>
<dbReference type="PROSITE" id="PS51723">
    <property type="entry name" value="PEPTIDASE_M60"/>
    <property type="match status" value="1"/>
</dbReference>
<dbReference type="InterPro" id="IPR031161">
    <property type="entry name" value="Peptidase_M60_dom"/>
</dbReference>
<feature type="transmembrane region" description="Helical" evidence="1">
    <location>
        <begin position="69"/>
        <end position="91"/>
    </location>
</feature>
<dbReference type="PANTHER" id="PTHR15730:SF5">
    <property type="entry name" value="SI:CH211-210B2.2-RELATED"/>
    <property type="match status" value="1"/>
</dbReference>
<accession>T1FYG1</accession>
<dbReference type="Pfam" id="PF13402">
    <property type="entry name" value="Peptidase_M60"/>
    <property type="match status" value="1"/>
</dbReference>
<dbReference type="OrthoDB" id="10260387at2759"/>
<gene>
    <name evidence="4" type="primary">20213859</name>
    <name evidence="3" type="ORF">HELRODRAFT_66031</name>
</gene>
<sequence>MDLPNFSKNLINYSSNESDYYFPGSYVAAGTNATLQVTAIVGVWRVFIGAHTDFVSKLPLKRWPKAIRKIIILSVGLYDISSYFGGSVVFVSPSGISRIEALLSNVVSSPRYDSQNSLIKDSWNASRNSAGLWADISGKYITFTLPSSSVRNLQDPGPVTQLYDTLLQHYHNLRGTDIDRQRKMWVVTDKQTSNGAMHAGYPIVTHLDVSNPRSDRFLLNESGLRRDTWKFWGIFHELGHNMQLSEWTFDGTGEVTCNIFALYGVEKIGGIDLWRNPWLNNFVARAVDYINKGANFNVWKGNPGIALIIYAQLVEAFNWTTYKQVFRHYQNLSASERPKNNQEKIDKWFFIFSQKCNFNLAPLARYWGIPLSEGAVGKLNDLRLENFLPDDKLTSQTPARVRMVARFFPNLRNQTGG</sequence>
<evidence type="ECO:0000259" key="2">
    <source>
        <dbReference type="PROSITE" id="PS51723"/>
    </source>
</evidence>
<keyword evidence="1" id="KW-0472">Membrane</keyword>
<dbReference type="PANTHER" id="PTHR15730">
    <property type="entry name" value="EXPERIMENTAL AUTOIMMUNE PROSTATITIS ANTIGEN 2-RELATED"/>
    <property type="match status" value="1"/>
</dbReference>